<evidence type="ECO:0000313" key="14">
    <source>
        <dbReference type="EMBL" id="SBT25151.1"/>
    </source>
</evidence>
<organism evidence="14">
    <name type="scientific">Orrella dioscoreae</name>
    <dbReference type="NCBI Taxonomy" id="1851544"/>
    <lineage>
        <taxon>Bacteria</taxon>
        <taxon>Pseudomonadati</taxon>
        <taxon>Pseudomonadota</taxon>
        <taxon>Betaproteobacteria</taxon>
        <taxon>Burkholderiales</taxon>
        <taxon>Alcaligenaceae</taxon>
        <taxon>Orrella</taxon>
    </lineage>
</organism>
<feature type="region of interest" description="Disordered" evidence="11">
    <location>
        <begin position="645"/>
        <end position="699"/>
    </location>
</feature>
<feature type="domain" description="3-hydroxyacyl-CoA dehydrogenase C-terminal" evidence="12">
    <location>
        <begin position="495"/>
        <end position="584"/>
    </location>
</feature>
<comment type="similarity">
    <text evidence="2">In the central section; belongs to the 3-hydroxyacyl-CoA dehydrogenase family.</text>
</comment>
<reference evidence="14" key="1">
    <citation type="submission" date="2016-06" db="EMBL/GenBank/DDBJ databases">
        <authorList>
            <person name="Kjaerup R.B."/>
            <person name="Dalgaard T.S."/>
            <person name="Juul-Madsen H.R."/>
        </authorList>
    </citation>
    <scope>NUCLEOTIDE SEQUENCE [LARGE SCALE GENOMIC DNA]</scope>
    <source>
        <strain evidence="14">Orrdi1</strain>
    </source>
</reference>
<dbReference type="EMBL" id="FLRC01000014">
    <property type="protein sequence ID" value="SBT25151.1"/>
    <property type="molecule type" value="Genomic_DNA"/>
</dbReference>
<dbReference type="Pfam" id="PF00725">
    <property type="entry name" value="3HCDH"/>
    <property type="match status" value="1"/>
</dbReference>
<feature type="domain" description="3-hydroxyacyl-CoA dehydrogenase NAD binding" evidence="13">
    <location>
        <begin position="318"/>
        <end position="491"/>
    </location>
</feature>
<dbReference type="EC" id="5.1.2.3" evidence="14"/>
<dbReference type="InterPro" id="IPR001753">
    <property type="entry name" value="Enoyl-CoA_hydra/iso"/>
</dbReference>
<keyword evidence="9" id="KW-0511">Multifunctional enzyme</keyword>
<dbReference type="InterPro" id="IPR008927">
    <property type="entry name" value="6-PGluconate_DH-like_C_sf"/>
</dbReference>
<dbReference type="InterPro" id="IPR006176">
    <property type="entry name" value="3-OHacyl-CoA_DH_NAD-bd"/>
</dbReference>
<dbReference type="PANTHER" id="PTHR43612:SF3">
    <property type="entry name" value="TRIFUNCTIONAL ENZYME SUBUNIT ALPHA, MITOCHONDRIAL"/>
    <property type="match status" value="1"/>
</dbReference>
<keyword evidence="6" id="KW-0520">NAD</keyword>
<evidence type="ECO:0000256" key="6">
    <source>
        <dbReference type="ARBA" id="ARBA00023027"/>
    </source>
</evidence>
<dbReference type="CDD" id="cd06558">
    <property type="entry name" value="crotonase-like"/>
    <property type="match status" value="1"/>
</dbReference>
<gene>
    <name evidence="14" type="ORF">ODI_01967</name>
</gene>
<dbReference type="GO" id="GO:0004300">
    <property type="term" value="F:enoyl-CoA hydratase activity"/>
    <property type="evidence" value="ECO:0007669"/>
    <property type="project" value="UniProtKB-EC"/>
</dbReference>
<name>A0A1C3K0Y1_9BURK</name>
<dbReference type="EC" id="4.2.1.17" evidence="14"/>
<comment type="catalytic activity">
    <reaction evidence="10">
        <text>a (3S)-3-hydroxyacyl-CoA + NAD(+) = a 3-oxoacyl-CoA + NADH + H(+)</text>
        <dbReference type="Rhea" id="RHEA:22432"/>
        <dbReference type="ChEBI" id="CHEBI:15378"/>
        <dbReference type="ChEBI" id="CHEBI:57318"/>
        <dbReference type="ChEBI" id="CHEBI:57540"/>
        <dbReference type="ChEBI" id="CHEBI:57945"/>
        <dbReference type="ChEBI" id="CHEBI:90726"/>
        <dbReference type="EC" id="1.1.1.35"/>
    </reaction>
</comment>
<dbReference type="UniPathway" id="UPA00659"/>
<evidence type="ECO:0000256" key="7">
    <source>
        <dbReference type="ARBA" id="ARBA00023098"/>
    </source>
</evidence>
<feature type="compositionally biased region" description="Low complexity" evidence="11">
    <location>
        <begin position="652"/>
        <end position="675"/>
    </location>
</feature>
<dbReference type="STRING" id="1851544.ODI_01967"/>
<dbReference type="EC" id="1.1.1.35" evidence="14"/>
<dbReference type="InterPro" id="IPR036291">
    <property type="entry name" value="NAD(P)-bd_dom_sf"/>
</dbReference>
<dbReference type="OrthoDB" id="5287258at2"/>
<dbReference type="Pfam" id="PF00378">
    <property type="entry name" value="ECH_1"/>
    <property type="match status" value="1"/>
</dbReference>
<accession>A0A1C3K0Y1</accession>
<keyword evidence="14" id="KW-0413">Isomerase</keyword>
<dbReference type="GO" id="GO:0070403">
    <property type="term" value="F:NAD+ binding"/>
    <property type="evidence" value="ECO:0007669"/>
    <property type="project" value="InterPro"/>
</dbReference>
<sequence length="699" mass="73932">MNPATHAPQADNTLPASHWHVAQDEHDIAWLTLDSPGTAVNVLTREVMAELGAVLARFETMPPRALIIRSGKPGNFIVGADINEFGGLDTPEKARELVARGWHLFNTLAAVRYPTLALVRGHCLGGGTELALACRWRIVVDEPATSLGLPEVMLGIFPGWGGMRRLPALIGPPAALDLMLTGKTVDARRALSLGLADLAVPPRVMEATARLVVLQGGPKRRTPLARRMQRLLDLWPVKRLVARRALKTVEARDPRGHYPAPRAIIDIWANHGGNALNAPGQLASVIGSPTARNLLRVFRLREQLKAQGKQTGTPAKRVHVIGAGVMGGDIAAWCAYKGLTVSLQDQDGGRLATAIGRAQQLYARKFRRDLRGARAAADRLIPDPQGAGVAHADIVIEAISENLEAKLGLYREIAPRMKADAILATNTSSLRLEDLSQGLPGGRQLVGIHFFNPVASMPLVEVVHTDATPPALRARAAAFVGQLDKLALPVRSAPGFLVNAVLAPYMLEAMRCVDEGLAPSSVDAAMEAFGMPMGPLELADTVGLDIAMAAGKQLSDGEQPPACLVRLVDGGKLGRKSGKGFYIWEDGKPQKDAAPGAPPGLASRLLAPLLARTHKQVDDGVVASAELADAGIIFGTGFAPFTGGPLHWEQHAGQAGAAAPAAAPASTGTTAPATPRNEHTHKPAEPGTMHDPSTKETKT</sequence>
<evidence type="ECO:0000259" key="12">
    <source>
        <dbReference type="Pfam" id="PF00725"/>
    </source>
</evidence>
<dbReference type="Gene3D" id="1.10.1040.10">
    <property type="entry name" value="N-(1-d-carboxylethyl)-l-norvaline Dehydrogenase, domain 2"/>
    <property type="match status" value="2"/>
</dbReference>
<evidence type="ECO:0000256" key="4">
    <source>
        <dbReference type="ARBA" id="ARBA00022963"/>
    </source>
</evidence>
<dbReference type="Gene3D" id="3.90.226.10">
    <property type="entry name" value="2-enoyl-CoA Hydratase, Chain A, domain 1"/>
    <property type="match status" value="1"/>
</dbReference>
<keyword evidence="3" id="KW-0276">Fatty acid metabolism</keyword>
<dbReference type="AlphaFoldDB" id="A0A1C3K0Y1"/>
<dbReference type="InterPro" id="IPR050136">
    <property type="entry name" value="FA_oxidation_alpha_subunit"/>
</dbReference>
<dbReference type="GO" id="GO:0008692">
    <property type="term" value="F:3-hydroxybutyryl-CoA epimerase activity"/>
    <property type="evidence" value="ECO:0007669"/>
    <property type="project" value="UniProtKB-EC"/>
</dbReference>
<evidence type="ECO:0000256" key="3">
    <source>
        <dbReference type="ARBA" id="ARBA00022832"/>
    </source>
</evidence>
<dbReference type="GO" id="GO:0004165">
    <property type="term" value="F:delta(3)-delta(2)-enoyl-CoA isomerase activity"/>
    <property type="evidence" value="ECO:0007669"/>
    <property type="project" value="UniProtKB-EC"/>
</dbReference>
<dbReference type="SUPFAM" id="SSF52096">
    <property type="entry name" value="ClpP/crotonase"/>
    <property type="match status" value="1"/>
</dbReference>
<dbReference type="InterPro" id="IPR006108">
    <property type="entry name" value="3HC_DH_C"/>
</dbReference>
<keyword evidence="5 14" id="KW-0560">Oxidoreductase</keyword>
<evidence type="ECO:0000256" key="10">
    <source>
        <dbReference type="ARBA" id="ARBA00049556"/>
    </source>
</evidence>
<dbReference type="Gene3D" id="3.40.50.720">
    <property type="entry name" value="NAD(P)-binding Rossmann-like Domain"/>
    <property type="match status" value="1"/>
</dbReference>
<dbReference type="Pfam" id="PF02737">
    <property type="entry name" value="3HCDH_N"/>
    <property type="match status" value="1"/>
</dbReference>
<evidence type="ECO:0000256" key="8">
    <source>
        <dbReference type="ARBA" id="ARBA00023239"/>
    </source>
</evidence>
<dbReference type="GO" id="GO:0006635">
    <property type="term" value="P:fatty acid beta-oxidation"/>
    <property type="evidence" value="ECO:0007669"/>
    <property type="project" value="UniProtKB-UniPathway"/>
</dbReference>
<dbReference type="InterPro" id="IPR013328">
    <property type="entry name" value="6PGD_dom2"/>
</dbReference>
<dbReference type="SUPFAM" id="SSF51735">
    <property type="entry name" value="NAD(P)-binding Rossmann-fold domains"/>
    <property type="match status" value="1"/>
</dbReference>
<comment type="pathway">
    <text evidence="1">Lipid metabolism; fatty acid beta-oxidation.</text>
</comment>
<evidence type="ECO:0000259" key="13">
    <source>
        <dbReference type="Pfam" id="PF02737"/>
    </source>
</evidence>
<dbReference type="PANTHER" id="PTHR43612">
    <property type="entry name" value="TRIFUNCTIONAL ENZYME SUBUNIT ALPHA"/>
    <property type="match status" value="1"/>
</dbReference>
<keyword evidence="7" id="KW-0443">Lipid metabolism</keyword>
<dbReference type="RefSeq" id="WP_067752579.1">
    <property type="nucleotide sequence ID" value="NZ_LT907988.1"/>
</dbReference>
<evidence type="ECO:0000256" key="11">
    <source>
        <dbReference type="SAM" id="MobiDB-lite"/>
    </source>
</evidence>
<proteinExistence type="inferred from homology"/>
<evidence type="ECO:0000256" key="2">
    <source>
        <dbReference type="ARBA" id="ARBA00007005"/>
    </source>
</evidence>
<dbReference type="InterPro" id="IPR029045">
    <property type="entry name" value="ClpP/crotonase-like_dom_sf"/>
</dbReference>
<dbReference type="EC" id="5.3.3.8" evidence="14"/>
<evidence type="ECO:0000256" key="5">
    <source>
        <dbReference type="ARBA" id="ARBA00023002"/>
    </source>
</evidence>
<dbReference type="SUPFAM" id="SSF48179">
    <property type="entry name" value="6-phosphogluconate dehydrogenase C-terminal domain-like"/>
    <property type="match status" value="2"/>
</dbReference>
<dbReference type="GO" id="GO:0016509">
    <property type="term" value="F:long-chain (3S)-3-hydroxyacyl-CoA dehydrogenase (NAD+) activity"/>
    <property type="evidence" value="ECO:0007669"/>
    <property type="project" value="TreeGrafter"/>
</dbReference>
<protein>
    <submittedName>
        <fullName evidence="14">Enoyl-CoA hydratase / Delta(3)-cis-delta(2)-trans-enoyl-CoA isomerase / 3-hydroxyacyl-CoA dehydrogenase / 3-hydroxybutyryl-CoA epimerase</fullName>
        <ecNumber evidence="14">1.1.1.35</ecNumber>
        <ecNumber evidence="14">4.2.1.17</ecNumber>
        <ecNumber evidence="14">5.1.2.3</ecNumber>
        <ecNumber evidence="14">5.3.3.8</ecNumber>
    </submittedName>
</protein>
<keyword evidence="8 14" id="KW-0456">Lyase</keyword>
<evidence type="ECO:0000256" key="1">
    <source>
        <dbReference type="ARBA" id="ARBA00005005"/>
    </source>
</evidence>
<evidence type="ECO:0000256" key="9">
    <source>
        <dbReference type="ARBA" id="ARBA00023268"/>
    </source>
</evidence>
<keyword evidence="4" id="KW-0442">Lipid degradation</keyword>